<reference evidence="2 3" key="1">
    <citation type="submission" date="2022-03" db="EMBL/GenBank/DDBJ databases">
        <title>Complete genome sequence of Lysobacter capsici VKM B-2533 and Lysobacter gummosus 10.1.1, promising sources of lytic agents.</title>
        <authorList>
            <person name="Tarlachkov S.V."/>
            <person name="Kudryakova I.V."/>
            <person name="Afoshin A.S."/>
            <person name="Leontyevskaya E.A."/>
            <person name="Leontyevskaya N.V."/>
        </authorList>
    </citation>
    <scope>NUCLEOTIDE SEQUENCE [LARGE SCALE GENOMIC DNA]</scope>
    <source>
        <strain evidence="2 3">10.1.1</strain>
    </source>
</reference>
<sequence length="771" mass="86215">MGDEGLVDAQDGQLQLVPVHQLQAQRTQARCEYRTDGDDPQFELRASSAAALPAPGWYLLTMRFGLDEGAIVAPCLYPDYGGGYSEALRIALAEPSAKGRSDTVVLIGSPLRGLRFDPTESTARFSLDRFRLRRISRPRAVWEMLRGIQRATRALLWEDAIAAGIAFARDAVRGQLMAGGKTLLQRYRRSLRQGANSYQHWMARFERREDRPREPAAPPPQAPLISIVLPVRDPPLAWLRRCIDSVIGQSYPYWQLCIADDVSHSGAVKRALREYAARDSRIQVHFRENHGHICEASNSAIELACGDYLGFLDHDDELGEEALAEMARAIQEHPEAQLLYSDEDKIDESGRRTEPNFKPAWNPDLLRSQNYICHFTVIRTELVRALGGLRPGYEGAQDHDLLLRCAERLQEHQIVHIPRVLYHWRISSHSTAQSGGNKSYALEAGRRAIEDHLGRTGVLARVEITPHGYYRTVRELRNRPLVSLIVPTRDRANLLRTCLDSVLVRTAYRPFEVLVMDNGSSEPEALAYLDELRRHEQVRVIARPGPFNFSAIINDGVRNAAGSVLCLLNNDTEVIAPDWLDEMVSHAIRKEVGAVGGMLYYPGDTIQHAGVILGVGGVAGHAHGHLRRGSNGYLGRAGVAHNMAAVTGACLAIRREVFEEVGGMDESLAVAFNDVDLCLRVSARGYRNVWTPFAELYHHESASRGAENTVEKRERFRIEAQTMLHRWGETLLNDPAYNPNLSLDSVHFELAFPPRSLASRVAVGKCWTQSR</sequence>
<evidence type="ECO:0000313" key="2">
    <source>
        <dbReference type="EMBL" id="UNP28345.1"/>
    </source>
</evidence>
<dbReference type="EMBL" id="CP093547">
    <property type="protein sequence ID" value="UNP28345.1"/>
    <property type="molecule type" value="Genomic_DNA"/>
</dbReference>
<organism evidence="2 3">
    <name type="scientific">Lysobacter gummosus</name>
    <dbReference type="NCBI Taxonomy" id="262324"/>
    <lineage>
        <taxon>Bacteria</taxon>
        <taxon>Pseudomonadati</taxon>
        <taxon>Pseudomonadota</taxon>
        <taxon>Gammaproteobacteria</taxon>
        <taxon>Lysobacterales</taxon>
        <taxon>Lysobacteraceae</taxon>
        <taxon>Lysobacter</taxon>
    </lineage>
</organism>
<dbReference type="CDD" id="cd04186">
    <property type="entry name" value="GT_2_like_c"/>
    <property type="match status" value="1"/>
</dbReference>
<dbReference type="Proteomes" id="UP000829194">
    <property type="component" value="Chromosome"/>
</dbReference>
<dbReference type="RefSeq" id="WP_187313044.1">
    <property type="nucleotide sequence ID" value="NZ_CP011131.1"/>
</dbReference>
<dbReference type="Gene3D" id="3.90.550.10">
    <property type="entry name" value="Spore Coat Polysaccharide Biosynthesis Protein SpsA, Chain A"/>
    <property type="match status" value="2"/>
</dbReference>
<dbReference type="PANTHER" id="PTHR43179:SF7">
    <property type="entry name" value="RHAMNOSYLTRANSFERASE WBBL"/>
    <property type="match status" value="1"/>
</dbReference>
<name>A0ABY3X8P1_9GAMM</name>
<feature type="domain" description="Glycosyltransferase 2-like" evidence="1">
    <location>
        <begin position="226"/>
        <end position="385"/>
    </location>
</feature>
<proteinExistence type="predicted"/>
<accession>A0ABY3X8P1</accession>
<protein>
    <submittedName>
        <fullName evidence="2">Glycosyltransferase family 2 protein</fullName>
    </submittedName>
</protein>
<evidence type="ECO:0000313" key="3">
    <source>
        <dbReference type="Proteomes" id="UP000829194"/>
    </source>
</evidence>
<dbReference type="InterPro" id="IPR001173">
    <property type="entry name" value="Glyco_trans_2-like"/>
</dbReference>
<dbReference type="CDD" id="cd04184">
    <property type="entry name" value="GT2_RfbC_Mx_like"/>
    <property type="match status" value="1"/>
</dbReference>
<dbReference type="Pfam" id="PF00535">
    <property type="entry name" value="Glycos_transf_2"/>
    <property type="match status" value="2"/>
</dbReference>
<dbReference type="PANTHER" id="PTHR43179">
    <property type="entry name" value="RHAMNOSYLTRANSFERASE WBBL"/>
    <property type="match status" value="1"/>
</dbReference>
<evidence type="ECO:0000259" key="1">
    <source>
        <dbReference type="Pfam" id="PF00535"/>
    </source>
</evidence>
<dbReference type="SUPFAM" id="SSF53448">
    <property type="entry name" value="Nucleotide-diphospho-sugar transferases"/>
    <property type="match status" value="2"/>
</dbReference>
<gene>
    <name evidence="2" type="ORF">MOV92_17855</name>
</gene>
<dbReference type="InterPro" id="IPR029044">
    <property type="entry name" value="Nucleotide-diphossugar_trans"/>
</dbReference>
<feature type="domain" description="Glycosyltransferase 2-like" evidence="1">
    <location>
        <begin position="483"/>
        <end position="661"/>
    </location>
</feature>
<keyword evidence="3" id="KW-1185">Reference proteome</keyword>